<feature type="transmembrane region" description="Helical" evidence="7">
    <location>
        <begin position="45"/>
        <end position="65"/>
    </location>
</feature>
<comment type="similarity">
    <text evidence="2">Belongs to the major facilitator superfamily.</text>
</comment>
<dbReference type="PANTHER" id="PTHR23514:SF3">
    <property type="entry name" value="BYPASS OF STOP CODON PROTEIN 6"/>
    <property type="match status" value="1"/>
</dbReference>
<keyword evidence="9" id="KW-1185">Reference proteome</keyword>
<organism evidence="8 9">
    <name type="scientific">Ophiocordyceps australis</name>
    <dbReference type="NCBI Taxonomy" id="1399860"/>
    <lineage>
        <taxon>Eukaryota</taxon>
        <taxon>Fungi</taxon>
        <taxon>Dikarya</taxon>
        <taxon>Ascomycota</taxon>
        <taxon>Pezizomycotina</taxon>
        <taxon>Sordariomycetes</taxon>
        <taxon>Hypocreomycetidae</taxon>
        <taxon>Hypocreales</taxon>
        <taxon>Ophiocordycipitaceae</taxon>
        <taxon>Ophiocordyceps</taxon>
    </lineage>
</organism>
<keyword evidence="3" id="KW-0813">Transport</keyword>
<evidence type="ECO:0000313" key="8">
    <source>
        <dbReference type="EMBL" id="PHH70737.1"/>
    </source>
</evidence>
<evidence type="ECO:0000256" key="2">
    <source>
        <dbReference type="ARBA" id="ARBA00008335"/>
    </source>
</evidence>
<keyword evidence="4 7" id="KW-0812">Transmembrane</keyword>
<evidence type="ECO:0000256" key="6">
    <source>
        <dbReference type="ARBA" id="ARBA00023136"/>
    </source>
</evidence>
<reference evidence="8 9" key="1">
    <citation type="submission" date="2017-06" db="EMBL/GenBank/DDBJ databases">
        <title>Ant-infecting Ophiocordyceps genomes reveal a high diversity of potential behavioral manipulation genes and a possible major role for enterotoxins.</title>
        <authorList>
            <person name="De Bekker C."/>
            <person name="Evans H.C."/>
            <person name="Brachmann A."/>
            <person name="Hughes D.P."/>
        </authorList>
    </citation>
    <scope>NUCLEOTIDE SEQUENCE [LARGE SCALE GENOMIC DNA]</scope>
    <source>
        <strain evidence="8 9">1348a</strain>
    </source>
</reference>
<dbReference type="PANTHER" id="PTHR23514">
    <property type="entry name" value="BYPASS OF STOP CODON PROTEIN 6"/>
    <property type="match status" value="1"/>
</dbReference>
<gene>
    <name evidence="8" type="ORF">CDD82_6956</name>
</gene>
<comment type="subcellular location">
    <subcellularLocation>
        <location evidence="1">Endomembrane system</location>
        <topology evidence="1">Multi-pass membrane protein</topology>
    </subcellularLocation>
</comment>
<dbReference type="Gene3D" id="1.20.1250.20">
    <property type="entry name" value="MFS general substrate transporter like domains"/>
    <property type="match status" value="1"/>
</dbReference>
<dbReference type="AlphaFoldDB" id="A0A2C5YPP9"/>
<evidence type="ECO:0000256" key="3">
    <source>
        <dbReference type="ARBA" id="ARBA00022448"/>
    </source>
</evidence>
<evidence type="ECO:0008006" key="10">
    <source>
        <dbReference type="Google" id="ProtNLM"/>
    </source>
</evidence>
<dbReference type="Proteomes" id="UP000224854">
    <property type="component" value="Unassembled WGS sequence"/>
</dbReference>
<evidence type="ECO:0000256" key="4">
    <source>
        <dbReference type="ARBA" id="ARBA00022692"/>
    </source>
</evidence>
<evidence type="ECO:0000256" key="5">
    <source>
        <dbReference type="ARBA" id="ARBA00022989"/>
    </source>
</evidence>
<evidence type="ECO:0000313" key="9">
    <source>
        <dbReference type="Proteomes" id="UP000224854"/>
    </source>
</evidence>
<feature type="transmembrane region" description="Helical" evidence="7">
    <location>
        <begin position="245"/>
        <end position="269"/>
    </location>
</feature>
<proteinExistence type="inferred from homology"/>
<dbReference type="OrthoDB" id="413079at2759"/>
<dbReference type="InterPro" id="IPR036259">
    <property type="entry name" value="MFS_trans_sf"/>
</dbReference>
<dbReference type="EMBL" id="NJEU01000762">
    <property type="protein sequence ID" value="PHH70737.1"/>
    <property type="molecule type" value="Genomic_DNA"/>
</dbReference>
<feature type="transmembrane region" description="Helical" evidence="7">
    <location>
        <begin position="77"/>
        <end position="95"/>
    </location>
</feature>
<evidence type="ECO:0000256" key="1">
    <source>
        <dbReference type="ARBA" id="ARBA00004127"/>
    </source>
</evidence>
<feature type="transmembrane region" description="Helical" evidence="7">
    <location>
        <begin position="275"/>
        <end position="295"/>
    </location>
</feature>
<feature type="transmembrane region" description="Helical" evidence="7">
    <location>
        <begin position="176"/>
        <end position="202"/>
    </location>
</feature>
<name>A0A2C5YPP9_9HYPO</name>
<feature type="transmembrane region" description="Helical" evidence="7">
    <location>
        <begin position="208"/>
        <end position="233"/>
    </location>
</feature>
<dbReference type="GO" id="GO:0012505">
    <property type="term" value="C:endomembrane system"/>
    <property type="evidence" value="ECO:0007669"/>
    <property type="project" value="UniProtKB-SubCell"/>
</dbReference>
<dbReference type="InterPro" id="IPR051788">
    <property type="entry name" value="MFS_Transporter"/>
</dbReference>
<dbReference type="GO" id="GO:0016020">
    <property type="term" value="C:membrane"/>
    <property type="evidence" value="ECO:0007669"/>
    <property type="project" value="TreeGrafter"/>
</dbReference>
<dbReference type="SUPFAM" id="SSF103473">
    <property type="entry name" value="MFS general substrate transporter"/>
    <property type="match status" value="1"/>
</dbReference>
<protein>
    <recommendedName>
        <fullName evidence="10">Major facilitator superfamily (MFS) profile domain-containing protein</fullName>
    </recommendedName>
</protein>
<comment type="caution">
    <text evidence="8">The sequence shown here is derived from an EMBL/GenBank/DDBJ whole genome shotgun (WGS) entry which is preliminary data.</text>
</comment>
<sequence length="300" mass="32485">MLQMASNPPFLGVVVSILIADFSGSIGEAAWNAYLGGMSNSNHLLGFLHGFYGTGALLSHLVASFMITKGGLPWNHFYYFMASIEVLSSVSGFWWSTGVAYRASVNQHQDEHGTRNKVTMTKVLVTPPFSRVTWLCSFFLLGYVAIEVAIGGWILVFMTEVRKATQFAARMTATGFWLGITLGRFLLCFIYLLLVIALGIVSWLVPQFLVSAIAFGLQGFLLGPLFPAGIVVMSRLLPRHLHVSAIGFAAAFGSIGSAVLPFAVGAIAQVKGVPVLQPIVLAILVVILCLWLGLLRCDRK</sequence>
<evidence type="ECO:0000256" key="7">
    <source>
        <dbReference type="SAM" id="Phobius"/>
    </source>
</evidence>
<feature type="transmembrane region" description="Helical" evidence="7">
    <location>
        <begin position="132"/>
        <end position="156"/>
    </location>
</feature>
<accession>A0A2C5YPP9</accession>
<keyword evidence="6 7" id="KW-0472">Membrane</keyword>
<keyword evidence="5 7" id="KW-1133">Transmembrane helix</keyword>